<dbReference type="Proteomes" id="UP000263273">
    <property type="component" value="Unassembled WGS sequence"/>
</dbReference>
<feature type="non-terminal residue" evidence="2">
    <location>
        <position position="1"/>
    </location>
</feature>
<dbReference type="GO" id="GO:0016491">
    <property type="term" value="F:oxidoreductase activity"/>
    <property type="evidence" value="ECO:0007669"/>
    <property type="project" value="InterPro"/>
</dbReference>
<dbReference type="EMBL" id="DNZF01000243">
    <property type="protein sequence ID" value="HBK54495.1"/>
    <property type="molecule type" value="Genomic_DNA"/>
</dbReference>
<gene>
    <name evidence="2" type="ORF">DDZ44_11215</name>
</gene>
<accession>A0A354YYS2</accession>
<dbReference type="STRING" id="378794.GCA_001570625_01602"/>
<dbReference type="AlphaFoldDB" id="A0A354YYS2"/>
<dbReference type="Pfam" id="PF00148">
    <property type="entry name" value="Oxidored_nitro"/>
    <property type="match status" value="1"/>
</dbReference>
<name>A0A354YYS2_9FIRM</name>
<evidence type="ECO:0000259" key="1">
    <source>
        <dbReference type="Pfam" id="PF00148"/>
    </source>
</evidence>
<evidence type="ECO:0000313" key="3">
    <source>
        <dbReference type="Proteomes" id="UP000263273"/>
    </source>
</evidence>
<dbReference type="Gene3D" id="3.40.50.12380">
    <property type="entry name" value="Nitrogenase MoFe cofactor biosynthesis protein NifE, C-terminal"/>
    <property type="match status" value="1"/>
</dbReference>
<organism evidence="2 3">
    <name type="scientific">Syntrophomonas wolfei</name>
    <dbReference type="NCBI Taxonomy" id="863"/>
    <lineage>
        <taxon>Bacteria</taxon>
        <taxon>Bacillati</taxon>
        <taxon>Bacillota</taxon>
        <taxon>Clostridia</taxon>
        <taxon>Eubacteriales</taxon>
        <taxon>Syntrophomonadaceae</taxon>
        <taxon>Syntrophomonas</taxon>
    </lineage>
</organism>
<protein>
    <recommendedName>
        <fullName evidence="1">Nitrogenase/oxidoreductase component 1 domain-containing protein</fullName>
    </recommendedName>
</protein>
<comment type="caution">
    <text evidence="2">The sequence shown here is derived from an EMBL/GenBank/DDBJ whole genome shotgun (WGS) entry which is preliminary data.</text>
</comment>
<evidence type="ECO:0000313" key="2">
    <source>
        <dbReference type="EMBL" id="HBK54495.1"/>
    </source>
</evidence>
<sequence length="275" mass="30414">PQLTIQKAIHEFIPAVKQKEQAINMLGSFAAINRGSEFYELMAGAGVSPVRHIAACSTFDDLCSMGRSFYNVLIKPGGKLAAEYMAKVLNIPYCYAPVSYGLEAIAASYRKLEEQLGISLDTAAYYEKTEKAINYYRKILGSISIAVGENINACPFELARALLSYGFEVPYIFTDQVLDIDRENINWLAERRPHIKVFTNAHPSMANFLDEKLKVDLAIGFDAGYFCSGAKTAALSMDCQAYGFEAANSLLKEMTLAMNNPHSHREQMYAAGLVL</sequence>
<feature type="domain" description="Nitrogenase/oxidoreductase component 1" evidence="1">
    <location>
        <begin position="7"/>
        <end position="230"/>
    </location>
</feature>
<reference evidence="2 3" key="1">
    <citation type="journal article" date="2018" name="Nat. Biotechnol.">
        <title>A standardized bacterial taxonomy based on genome phylogeny substantially revises the tree of life.</title>
        <authorList>
            <person name="Parks D.H."/>
            <person name="Chuvochina M."/>
            <person name="Waite D.W."/>
            <person name="Rinke C."/>
            <person name="Skarshewski A."/>
            <person name="Chaumeil P.A."/>
            <person name="Hugenholtz P."/>
        </authorList>
    </citation>
    <scope>NUCLEOTIDE SEQUENCE [LARGE SCALE GENOMIC DNA]</scope>
    <source>
        <strain evidence="2">UBA10948</strain>
    </source>
</reference>
<dbReference type="SUPFAM" id="SSF53807">
    <property type="entry name" value="Helical backbone' metal receptor"/>
    <property type="match status" value="1"/>
</dbReference>
<dbReference type="InterPro" id="IPR000510">
    <property type="entry name" value="Nase/OxRdtase_comp1"/>
</dbReference>
<proteinExistence type="predicted"/>